<keyword evidence="1" id="KW-0472">Membrane</keyword>
<sequence length="126" mass="13770">MENIQELLPFAKEMLSQKPSRGLLKVYLVGSVFAVLGTVIGLVETVCLPFSSGESTDAEVLLMLAQEQRTVETETQCVIGAQEMEEEEDKEEMQVAHGNGASIESTTVLKAQRCSQRSIANRLHAS</sequence>
<dbReference type="RefSeq" id="XP_029008033.1">
    <property type="nucleotide sequence ID" value="XM_029152200.3"/>
</dbReference>
<name>A0A6P7MNQ4_BETSP</name>
<feature type="transmembrane region" description="Helical" evidence="1">
    <location>
        <begin position="22"/>
        <end position="43"/>
    </location>
</feature>
<dbReference type="PANTHER" id="PTHR15570">
    <property type="entry name" value="G0/G1 SWITCH PROTEIN 2"/>
    <property type="match status" value="1"/>
</dbReference>
<dbReference type="FunCoup" id="A0A6P7MNQ4">
    <property type="interactions" value="6"/>
</dbReference>
<keyword evidence="1" id="KW-0812">Transmembrane</keyword>
<dbReference type="KEGG" id="bspl:114856329"/>
<dbReference type="PANTHER" id="PTHR15570:SF2">
    <property type="entry name" value="G0_G1 SWITCH PROTEIN 2"/>
    <property type="match status" value="1"/>
</dbReference>
<keyword evidence="2" id="KW-1185">Reference proteome</keyword>
<evidence type="ECO:0000313" key="3">
    <source>
        <dbReference type="RefSeq" id="XP_029008033.1"/>
    </source>
</evidence>
<dbReference type="GeneID" id="114856329"/>
<dbReference type="Pfam" id="PF15103">
    <property type="entry name" value="G0-G1_switch_2"/>
    <property type="match status" value="1"/>
</dbReference>
<dbReference type="InterPro" id="IPR016821">
    <property type="entry name" value="G0S2"/>
</dbReference>
<evidence type="ECO:0000313" key="2">
    <source>
        <dbReference type="Proteomes" id="UP000515150"/>
    </source>
</evidence>
<keyword evidence="1" id="KW-1133">Transmembrane helix</keyword>
<evidence type="ECO:0000256" key="1">
    <source>
        <dbReference type="SAM" id="Phobius"/>
    </source>
</evidence>
<dbReference type="AlphaFoldDB" id="A0A6P7MNQ4"/>
<reference evidence="3" key="1">
    <citation type="submission" date="2025-08" db="UniProtKB">
        <authorList>
            <consortium name="RefSeq"/>
        </authorList>
    </citation>
    <scope>IDENTIFICATION</scope>
</reference>
<accession>A0A6P7MNQ4</accession>
<gene>
    <name evidence="3" type="primary">g0s2</name>
</gene>
<dbReference type="InParanoid" id="A0A6P7MNQ4"/>
<proteinExistence type="predicted"/>
<protein>
    <submittedName>
        <fullName evidence="3">G0/G1 switch protein 2</fullName>
    </submittedName>
</protein>
<organism evidence="2 3">
    <name type="scientific">Betta splendens</name>
    <name type="common">Siamese fighting fish</name>
    <dbReference type="NCBI Taxonomy" id="158456"/>
    <lineage>
        <taxon>Eukaryota</taxon>
        <taxon>Metazoa</taxon>
        <taxon>Chordata</taxon>
        <taxon>Craniata</taxon>
        <taxon>Vertebrata</taxon>
        <taxon>Euteleostomi</taxon>
        <taxon>Actinopterygii</taxon>
        <taxon>Neopterygii</taxon>
        <taxon>Teleostei</taxon>
        <taxon>Neoteleostei</taxon>
        <taxon>Acanthomorphata</taxon>
        <taxon>Anabantaria</taxon>
        <taxon>Anabantiformes</taxon>
        <taxon>Anabantoidei</taxon>
        <taxon>Osphronemidae</taxon>
        <taxon>Betta</taxon>
    </lineage>
</organism>
<dbReference type="OrthoDB" id="9373743at2759"/>
<dbReference type="CTD" id="50486"/>
<dbReference type="Proteomes" id="UP000515150">
    <property type="component" value="Chromosome 5"/>
</dbReference>